<dbReference type="Proteomes" id="UP001057402">
    <property type="component" value="Chromosome 3"/>
</dbReference>
<sequence length="305" mass="33460">MNSMLLTSDCAKNCNESEGPGAASAGVTELPESIGKLRNLKGLYTRNNRLRRLPETFGKLGNLARLNVSLNRLRRLPATIGALEQLEVFDARWNSDLDGEIPGEFGMLQSLKSLKLTGTRICALPTSFVQLSRLELLVMLSCDEVQEVPELTASLSKLRISPSSLKSFPDLSSMTNMVDLTLSNRRNPTILTGKISEWIHHRQQKSSPMLSLSTGMGRLSGLGHLQLSCPSPSHAVLPSGLGSLSLYHSTSLSHWERLSNLDCLSTLQLRESGATEIKLDGMESLKNLAYLVVCGCEFLERIHDI</sequence>
<reference evidence="2" key="1">
    <citation type="journal article" date="2023" name="Front. Plant Sci.">
        <title>Chromosomal-level genome assembly of Melastoma candidum provides insights into trichome evolution.</title>
        <authorList>
            <person name="Zhong Y."/>
            <person name="Wu W."/>
            <person name="Sun C."/>
            <person name="Zou P."/>
            <person name="Liu Y."/>
            <person name="Dai S."/>
            <person name="Zhou R."/>
        </authorList>
    </citation>
    <scope>NUCLEOTIDE SEQUENCE [LARGE SCALE GENOMIC DNA]</scope>
</reference>
<accession>A0ACB9S0Y2</accession>
<dbReference type="EMBL" id="CM042882">
    <property type="protein sequence ID" value="KAI4383509.1"/>
    <property type="molecule type" value="Genomic_DNA"/>
</dbReference>
<evidence type="ECO:0000313" key="2">
    <source>
        <dbReference type="Proteomes" id="UP001057402"/>
    </source>
</evidence>
<organism evidence="1 2">
    <name type="scientific">Melastoma candidum</name>
    <dbReference type="NCBI Taxonomy" id="119954"/>
    <lineage>
        <taxon>Eukaryota</taxon>
        <taxon>Viridiplantae</taxon>
        <taxon>Streptophyta</taxon>
        <taxon>Embryophyta</taxon>
        <taxon>Tracheophyta</taxon>
        <taxon>Spermatophyta</taxon>
        <taxon>Magnoliopsida</taxon>
        <taxon>eudicotyledons</taxon>
        <taxon>Gunneridae</taxon>
        <taxon>Pentapetalae</taxon>
        <taxon>rosids</taxon>
        <taxon>malvids</taxon>
        <taxon>Myrtales</taxon>
        <taxon>Melastomataceae</taxon>
        <taxon>Melastomatoideae</taxon>
        <taxon>Melastomateae</taxon>
        <taxon>Melastoma</taxon>
    </lineage>
</organism>
<name>A0ACB9S0Y2_9MYRT</name>
<comment type="caution">
    <text evidence="1">The sequence shown here is derived from an EMBL/GenBank/DDBJ whole genome shotgun (WGS) entry which is preliminary data.</text>
</comment>
<gene>
    <name evidence="1" type="ORF">MLD38_009340</name>
</gene>
<keyword evidence="2" id="KW-1185">Reference proteome</keyword>
<protein>
    <submittedName>
        <fullName evidence="1">Uncharacterized protein</fullName>
    </submittedName>
</protein>
<evidence type="ECO:0000313" key="1">
    <source>
        <dbReference type="EMBL" id="KAI4383509.1"/>
    </source>
</evidence>
<proteinExistence type="predicted"/>